<feature type="compositionally biased region" description="Basic and acidic residues" evidence="1">
    <location>
        <begin position="203"/>
        <end position="212"/>
    </location>
</feature>
<dbReference type="EMBL" id="JABSOD010000007">
    <property type="protein sequence ID" value="NRQ42735.1"/>
    <property type="molecule type" value="Genomic_DNA"/>
</dbReference>
<keyword evidence="4" id="KW-1185">Reference proteome</keyword>
<evidence type="ECO:0000313" key="4">
    <source>
        <dbReference type="Proteomes" id="UP000523161"/>
    </source>
</evidence>
<accession>A0A7Y5EHQ4</accession>
<evidence type="ECO:0000313" key="3">
    <source>
        <dbReference type="EMBL" id="NRQ42735.1"/>
    </source>
</evidence>
<sequence>MQSVTFNIVVGIVTGLITATVLLIIKSIFFSSFLPWYRQVMYRGLKIEGSWHSISRAQKVLIEINQACEKLTGKATVLLAKDNFPESTRQNLEIDDIRTFDVKGEISERFVSLQLKHTDRSRLGVVNYLLQVDGDGTKLAGKANWYAPLGSGIHSGSETFYRDEARAQRSMEREQVEDSVSYLELEAIEESEIEDAVSSEENETNKQSKADA</sequence>
<organism evidence="3 4">
    <name type="scientific">Rheinheimera lutimaris</name>
    <dbReference type="NCBI Taxonomy" id="2740584"/>
    <lineage>
        <taxon>Bacteria</taxon>
        <taxon>Pseudomonadati</taxon>
        <taxon>Pseudomonadota</taxon>
        <taxon>Gammaproteobacteria</taxon>
        <taxon>Chromatiales</taxon>
        <taxon>Chromatiaceae</taxon>
        <taxon>Rheinheimera</taxon>
    </lineage>
</organism>
<dbReference type="RefSeq" id="WP_173500979.1">
    <property type="nucleotide sequence ID" value="NZ_JABSOD010000007.1"/>
</dbReference>
<name>A0A7Y5EHQ4_9GAMM</name>
<keyword evidence="2" id="KW-1133">Transmembrane helix</keyword>
<feature type="compositionally biased region" description="Acidic residues" evidence="1">
    <location>
        <begin position="191"/>
        <end position="202"/>
    </location>
</feature>
<protein>
    <submittedName>
        <fullName evidence="3">Uncharacterized protein</fullName>
    </submittedName>
</protein>
<feature type="region of interest" description="Disordered" evidence="1">
    <location>
        <begin position="191"/>
        <end position="212"/>
    </location>
</feature>
<evidence type="ECO:0000256" key="2">
    <source>
        <dbReference type="SAM" id="Phobius"/>
    </source>
</evidence>
<comment type="caution">
    <text evidence="3">The sequence shown here is derived from an EMBL/GenBank/DDBJ whole genome shotgun (WGS) entry which is preliminary data.</text>
</comment>
<proteinExistence type="predicted"/>
<reference evidence="3 4" key="1">
    <citation type="submission" date="2020-06" db="EMBL/GenBank/DDBJ databases">
        <title>Rheinheimera sp. nov., a marine bacterium isolated from coastal.</title>
        <authorList>
            <person name="Yu Q."/>
            <person name="Qi Y."/>
            <person name="Pu J."/>
        </authorList>
    </citation>
    <scope>NUCLEOTIDE SEQUENCE [LARGE SCALE GENOMIC DNA]</scope>
    <source>
        <strain evidence="3 4">YQF-2</strain>
    </source>
</reference>
<dbReference type="Proteomes" id="UP000523161">
    <property type="component" value="Unassembled WGS sequence"/>
</dbReference>
<feature type="transmembrane region" description="Helical" evidence="2">
    <location>
        <begin position="6"/>
        <end position="37"/>
    </location>
</feature>
<gene>
    <name evidence="3" type="ORF">HRH59_09185</name>
</gene>
<dbReference type="AlphaFoldDB" id="A0A7Y5EHQ4"/>
<keyword evidence="2" id="KW-0472">Membrane</keyword>
<evidence type="ECO:0000256" key="1">
    <source>
        <dbReference type="SAM" id="MobiDB-lite"/>
    </source>
</evidence>
<keyword evidence="2" id="KW-0812">Transmembrane</keyword>